<sequence>MLRAHGAPYVDPFDRICHGLRSRKAGPRNYRLKRSTRQCSKNRPGTGQVADVYTKP</sequence>
<dbReference type="AlphaFoldDB" id="A0A7W5D023"/>
<organism evidence="2 3">
    <name type="scientific">Parvibacter caecicola</name>
    <dbReference type="NCBI Taxonomy" id="747645"/>
    <lineage>
        <taxon>Bacteria</taxon>
        <taxon>Bacillati</taxon>
        <taxon>Actinomycetota</taxon>
        <taxon>Coriobacteriia</taxon>
        <taxon>Coriobacteriales</taxon>
        <taxon>Coriobacteriaceae</taxon>
        <taxon>Parvibacter</taxon>
    </lineage>
</organism>
<accession>A0A7W5D023</accession>
<name>A0A7W5D023_9ACTN</name>
<comment type="caution">
    <text evidence="2">The sequence shown here is derived from an EMBL/GenBank/DDBJ whole genome shotgun (WGS) entry which is preliminary data.</text>
</comment>
<gene>
    <name evidence="2" type="ORF">FHR31_000082</name>
</gene>
<protein>
    <submittedName>
        <fullName evidence="2">Uncharacterized protein</fullName>
    </submittedName>
</protein>
<dbReference type="EMBL" id="JACHYA010000001">
    <property type="protein sequence ID" value="MBB3170302.1"/>
    <property type="molecule type" value="Genomic_DNA"/>
</dbReference>
<proteinExistence type="predicted"/>
<evidence type="ECO:0000313" key="3">
    <source>
        <dbReference type="Proteomes" id="UP000530850"/>
    </source>
</evidence>
<feature type="region of interest" description="Disordered" evidence="1">
    <location>
        <begin position="32"/>
        <end position="56"/>
    </location>
</feature>
<dbReference type="Proteomes" id="UP000530850">
    <property type="component" value="Unassembled WGS sequence"/>
</dbReference>
<reference evidence="2 3" key="1">
    <citation type="submission" date="2020-08" db="EMBL/GenBank/DDBJ databases">
        <title>Sequencing the genomes of 1000 actinobacteria strains.</title>
        <authorList>
            <person name="Klenk H.-P."/>
        </authorList>
    </citation>
    <scope>NUCLEOTIDE SEQUENCE [LARGE SCALE GENOMIC DNA]</scope>
    <source>
        <strain evidence="2 3">DSM 22242</strain>
    </source>
</reference>
<evidence type="ECO:0000256" key="1">
    <source>
        <dbReference type="SAM" id="MobiDB-lite"/>
    </source>
</evidence>
<evidence type="ECO:0000313" key="2">
    <source>
        <dbReference type="EMBL" id="MBB3170302.1"/>
    </source>
</evidence>